<gene>
    <name evidence="1" type="ORF">TPA0910_87650</name>
</gene>
<protein>
    <submittedName>
        <fullName evidence="1">Uncharacterized protein</fullName>
    </submittedName>
</protein>
<name>A0ABQ3UFH1_STRHY</name>
<accession>A0ABQ3UFH1</accession>
<evidence type="ECO:0000313" key="2">
    <source>
        <dbReference type="Proteomes" id="UP001054854"/>
    </source>
</evidence>
<dbReference type="EMBL" id="BNEK01000007">
    <property type="protein sequence ID" value="GHJ34332.1"/>
    <property type="molecule type" value="Genomic_DNA"/>
</dbReference>
<evidence type="ECO:0000313" key="1">
    <source>
        <dbReference type="EMBL" id="GHJ34332.1"/>
    </source>
</evidence>
<keyword evidence="2" id="KW-1185">Reference proteome</keyword>
<dbReference type="Proteomes" id="UP001054854">
    <property type="component" value="Unassembled WGS sequence"/>
</dbReference>
<proteinExistence type="predicted"/>
<comment type="caution">
    <text evidence="1">The sequence shown here is derived from an EMBL/GenBank/DDBJ whole genome shotgun (WGS) entry which is preliminary data.</text>
</comment>
<organism evidence="1 2">
    <name type="scientific">Streptomyces hygroscopicus</name>
    <dbReference type="NCBI Taxonomy" id="1912"/>
    <lineage>
        <taxon>Bacteria</taxon>
        <taxon>Bacillati</taxon>
        <taxon>Actinomycetota</taxon>
        <taxon>Actinomycetes</taxon>
        <taxon>Kitasatosporales</taxon>
        <taxon>Streptomycetaceae</taxon>
        <taxon>Streptomyces</taxon>
        <taxon>Streptomyces violaceusniger group</taxon>
    </lineage>
</organism>
<reference evidence="1" key="1">
    <citation type="submission" date="2024-05" db="EMBL/GenBank/DDBJ databases">
        <title>Whole genome shotgun sequence of Streptomyces hygroscopicus NBRC 113678.</title>
        <authorList>
            <person name="Komaki H."/>
            <person name="Tamura T."/>
        </authorList>
    </citation>
    <scope>NUCLEOTIDE SEQUENCE</scope>
    <source>
        <strain evidence="1">N11-34</strain>
    </source>
</reference>
<sequence>MQPDEFPDLKMTHMEEAMLHVSELISGLKKAGLSENSAVRFAAIWFAESTGSVVDEDTD</sequence>